<dbReference type="STRING" id="6186.A0A183K7C1"/>
<feature type="region of interest" description="Disordered" evidence="1">
    <location>
        <begin position="22"/>
        <end position="79"/>
    </location>
</feature>
<dbReference type="AlphaFoldDB" id="A0A183K7C1"/>
<organism evidence="4">
    <name type="scientific">Schistosoma curassoni</name>
    <dbReference type="NCBI Taxonomy" id="6186"/>
    <lineage>
        <taxon>Eukaryota</taxon>
        <taxon>Metazoa</taxon>
        <taxon>Spiralia</taxon>
        <taxon>Lophotrochozoa</taxon>
        <taxon>Platyhelminthes</taxon>
        <taxon>Trematoda</taxon>
        <taxon>Digenea</taxon>
        <taxon>Strigeidida</taxon>
        <taxon>Schistosomatoidea</taxon>
        <taxon>Schistosomatidae</taxon>
        <taxon>Schistosoma</taxon>
    </lineage>
</organism>
<dbReference type="PROSITE" id="PS50108">
    <property type="entry name" value="CRIB"/>
    <property type="match status" value="1"/>
</dbReference>
<dbReference type="InterPro" id="IPR036936">
    <property type="entry name" value="CRIB_dom_sf"/>
</dbReference>
<evidence type="ECO:0000259" key="3">
    <source>
        <dbReference type="PROSITE" id="PS50108"/>
    </source>
</evidence>
<dbReference type="Gene3D" id="3.90.810.10">
    <property type="entry name" value="CRIB domain"/>
    <property type="match status" value="1"/>
</dbReference>
<feature type="compositionally biased region" description="Polar residues" evidence="1">
    <location>
        <begin position="39"/>
        <end position="51"/>
    </location>
</feature>
<feature type="compositionally biased region" description="Polar residues" evidence="1">
    <location>
        <begin position="22"/>
        <end position="31"/>
    </location>
</feature>
<dbReference type="InterPro" id="IPR000095">
    <property type="entry name" value="CRIB_dom"/>
</dbReference>
<name>A0A183K7C1_9TREM</name>
<sequence length="137" mass="15125">LIVVIALFVFFSHVFQNWVTNPTHGTDTTGGRTPAPPLRTTSAPLGSSIENISFKPNKPLPLTPVEEEKRDKKKYKSSASKLGKFKPSIMLNISAPVNVMHKVHITIDPVTGEFEVCVLNAFSIVFSSVNIKDKNYN</sequence>
<dbReference type="SMART" id="SM00285">
    <property type="entry name" value="PBD"/>
    <property type="match status" value="1"/>
</dbReference>
<evidence type="ECO:0000313" key="4">
    <source>
        <dbReference type="WBParaSite" id="SCUD_0001089801-mRNA-1"/>
    </source>
</evidence>
<feature type="signal peptide" evidence="2">
    <location>
        <begin position="1"/>
        <end position="16"/>
    </location>
</feature>
<accession>A0A183K7C1</accession>
<protein>
    <submittedName>
        <fullName evidence="4">CRIB domain-containing protein</fullName>
    </submittedName>
</protein>
<reference evidence="4" key="1">
    <citation type="submission" date="2016-06" db="UniProtKB">
        <authorList>
            <consortium name="WormBaseParasite"/>
        </authorList>
    </citation>
    <scope>IDENTIFICATION</scope>
</reference>
<keyword evidence="2" id="KW-0732">Signal</keyword>
<proteinExistence type="predicted"/>
<dbReference type="Pfam" id="PF00786">
    <property type="entry name" value="PBD"/>
    <property type="match status" value="1"/>
</dbReference>
<dbReference type="WBParaSite" id="SCUD_0001089801-mRNA-1">
    <property type="protein sequence ID" value="SCUD_0001089801-mRNA-1"/>
    <property type="gene ID" value="SCUD_0001089801"/>
</dbReference>
<feature type="domain" description="CRIB" evidence="3">
    <location>
        <begin position="93"/>
        <end position="106"/>
    </location>
</feature>
<feature type="chain" id="PRO_5008151519" evidence="2">
    <location>
        <begin position="17"/>
        <end position="137"/>
    </location>
</feature>
<evidence type="ECO:0000256" key="1">
    <source>
        <dbReference type="SAM" id="MobiDB-lite"/>
    </source>
</evidence>
<evidence type="ECO:0000256" key="2">
    <source>
        <dbReference type="SAM" id="SignalP"/>
    </source>
</evidence>